<dbReference type="InterPro" id="IPR001670">
    <property type="entry name" value="ADH_Fe/GldA"/>
</dbReference>
<organism evidence="5 6">
    <name type="scientific">Hymenobacter jejuensis</name>
    <dbReference type="NCBI Taxonomy" id="2502781"/>
    <lineage>
        <taxon>Bacteria</taxon>
        <taxon>Pseudomonadati</taxon>
        <taxon>Bacteroidota</taxon>
        <taxon>Cytophagia</taxon>
        <taxon>Cytophagales</taxon>
        <taxon>Hymenobacteraceae</taxon>
        <taxon>Hymenobacter</taxon>
    </lineage>
</organism>
<dbReference type="InterPro" id="IPR044731">
    <property type="entry name" value="BDH-like"/>
</dbReference>
<dbReference type="GO" id="GO:0008106">
    <property type="term" value="F:alcohol dehydrogenase (NADP+) activity"/>
    <property type="evidence" value="ECO:0007669"/>
    <property type="project" value="TreeGrafter"/>
</dbReference>
<evidence type="ECO:0000313" key="5">
    <source>
        <dbReference type="EMBL" id="QDA59000.1"/>
    </source>
</evidence>
<dbReference type="Gene3D" id="3.40.50.1970">
    <property type="match status" value="1"/>
</dbReference>
<evidence type="ECO:0000313" key="6">
    <source>
        <dbReference type="Proteomes" id="UP000305398"/>
    </source>
</evidence>
<dbReference type="AlphaFoldDB" id="A0A5B7ZVI4"/>
<dbReference type="Pfam" id="PF25137">
    <property type="entry name" value="ADH_Fe_C"/>
    <property type="match status" value="1"/>
</dbReference>
<feature type="domain" description="Alcohol dehydrogenase iron-type/glycerol dehydrogenase GldA" evidence="3">
    <location>
        <begin position="9"/>
        <end position="177"/>
    </location>
</feature>
<dbReference type="KEGG" id="hyj:FHG12_02280"/>
<dbReference type="SUPFAM" id="SSF56796">
    <property type="entry name" value="Dehydroquinate synthase-like"/>
    <property type="match status" value="1"/>
</dbReference>
<accession>A0A5B7ZVI4</accession>
<dbReference type="PANTHER" id="PTHR43633">
    <property type="entry name" value="ALCOHOL DEHYDROGENASE YQHD"/>
    <property type="match status" value="1"/>
</dbReference>
<protein>
    <submittedName>
        <fullName evidence="5">Iron-containing alcohol dehydrogenase</fullName>
    </submittedName>
</protein>
<proteinExistence type="inferred from homology"/>
<dbReference type="FunFam" id="3.40.50.1970:FF:000003">
    <property type="entry name" value="Alcohol dehydrogenase, iron-containing"/>
    <property type="match status" value="1"/>
</dbReference>
<dbReference type="Pfam" id="PF00465">
    <property type="entry name" value="Fe-ADH"/>
    <property type="match status" value="1"/>
</dbReference>
<dbReference type="OrthoDB" id="9801156at2"/>
<sequence length="387" mass="42198">MKNFTFYNPVKIIFGKGQIPTVAKEIPVGAKVLVTYGGGSIFKNGVYDQVKAALGEFEVVEFGGIEPNPHYETLMKAVALAKAESVDFILSVGGGSVLDGTKFIAAAIRYEGADPWELLSQKATVKAQSAVPFGAVLTLAATGSEMNSGAVITRESTKEKLSFGSPHTFPKFSVLDPETLFSLPPRQISNGIVDAYTHVLEQYLTYPVNSPLQDRQAEAVLLTLIEEGPKVLQNPQDYDAMANFMWAATNALNGTLSAGVVTDWATHMIGHELTALHGIDHARTLAVVLPSLLRYKQESKQAKLLQYGERVWSITSGTPAERVEATVQATVRFFESVDIKTRLSDYAVGPDTIQHIVERFEQRGPKNLGERGDIQPRDVQEILTMSL</sequence>
<keyword evidence="2" id="KW-0560">Oxidoreductase</keyword>
<dbReference type="PANTHER" id="PTHR43633:SF1">
    <property type="entry name" value="ALCOHOL DEHYDROGENASE YQHD"/>
    <property type="match status" value="1"/>
</dbReference>
<dbReference type="GO" id="GO:0046872">
    <property type="term" value="F:metal ion binding"/>
    <property type="evidence" value="ECO:0007669"/>
    <property type="project" value="InterPro"/>
</dbReference>
<dbReference type="InterPro" id="IPR056798">
    <property type="entry name" value="ADH_Fe_C"/>
</dbReference>
<dbReference type="GO" id="GO:1990002">
    <property type="term" value="F:methylglyoxal reductase (NADPH) (acetol producing) activity"/>
    <property type="evidence" value="ECO:0007669"/>
    <property type="project" value="TreeGrafter"/>
</dbReference>
<dbReference type="GO" id="GO:1990362">
    <property type="term" value="F:butanol dehydrogenase (NAD+) activity"/>
    <property type="evidence" value="ECO:0007669"/>
    <property type="project" value="InterPro"/>
</dbReference>
<dbReference type="RefSeq" id="WP_139514075.1">
    <property type="nucleotide sequence ID" value="NZ_CP040896.1"/>
</dbReference>
<feature type="domain" description="Fe-containing alcohol dehydrogenase-like C-terminal" evidence="4">
    <location>
        <begin position="191"/>
        <end position="359"/>
    </location>
</feature>
<evidence type="ECO:0000256" key="1">
    <source>
        <dbReference type="ARBA" id="ARBA00007358"/>
    </source>
</evidence>
<evidence type="ECO:0000256" key="2">
    <source>
        <dbReference type="ARBA" id="ARBA00023002"/>
    </source>
</evidence>
<keyword evidence="6" id="KW-1185">Reference proteome</keyword>
<evidence type="ECO:0000259" key="3">
    <source>
        <dbReference type="Pfam" id="PF00465"/>
    </source>
</evidence>
<dbReference type="Proteomes" id="UP000305398">
    <property type="component" value="Chromosome"/>
</dbReference>
<dbReference type="CDD" id="cd08187">
    <property type="entry name" value="BDH"/>
    <property type="match status" value="1"/>
</dbReference>
<dbReference type="PROSITE" id="PS00060">
    <property type="entry name" value="ADH_IRON_2"/>
    <property type="match status" value="1"/>
</dbReference>
<name>A0A5B7ZVI4_9BACT</name>
<dbReference type="EMBL" id="CP040896">
    <property type="protein sequence ID" value="QDA59000.1"/>
    <property type="molecule type" value="Genomic_DNA"/>
</dbReference>
<dbReference type="InterPro" id="IPR018211">
    <property type="entry name" value="ADH_Fe_CS"/>
</dbReference>
<dbReference type="GO" id="GO:0005829">
    <property type="term" value="C:cytosol"/>
    <property type="evidence" value="ECO:0007669"/>
    <property type="project" value="TreeGrafter"/>
</dbReference>
<gene>
    <name evidence="5" type="ORF">FHG12_02280</name>
</gene>
<dbReference type="Gene3D" id="1.20.1090.10">
    <property type="entry name" value="Dehydroquinate synthase-like - alpha domain"/>
    <property type="match status" value="1"/>
</dbReference>
<comment type="similarity">
    <text evidence="1">Belongs to the iron-containing alcohol dehydrogenase family.</text>
</comment>
<reference evidence="5 6" key="1">
    <citation type="submission" date="2019-06" db="EMBL/GenBank/DDBJ databases">
        <authorList>
            <person name="Srinivasan S."/>
        </authorList>
    </citation>
    <scope>NUCLEOTIDE SEQUENCE [LARGE SCALE GENOMIC DNA]</scope>
    <source>
        <strain evidence="5 6">17J68-5</strain>
    </source>
</reference>
<evidence type="ECO:0000259" key="4">
    <source>
        <dbReference type="Pfam" id="PF25137"/>
    </source>
</evidence>